<evidence type="ECO:0000313" key="3">
    <source>
        <dbReference type="Proteomes" id="UP000593802"/>
    </source>
</evidence>
<dbReference type="PANTHER" id="PTHR33169">
    <property type="entry name" value="PADR-FAMILY TRANSCRIPTIONAL REGULATOR"/>
    <property type="match status" value="1"/>
</dbReference>
<dbReference type="PANTHER" id="PTHR33169:SF14">
    <property type="entry name" value="TRANSCRIPTIONAL REGULATOR RV3488"/>
    <property type="match status" value="1"/>
</dbReference>
<dbReference type="Pfam" id="PF03551">
    <property type="entry name" value="PadR"/>
    <property type="match status" value="1"/>
</dbReference>
<accession>A0A7I8D6A9</accession>
<proteinExistence type="predicted"/>
<keyword evidence="3" id="KW-1185">Reference proteome</keyword>
<dbReference type="SUPFAM" id="SSF46785">
    <property type="entry name" value="Winged helix' DNA-binding domain"/>
    <property type="match status" value="1"/>
</dbReference>
<dbReference type="KEGG" id="eff:skT53_06490"/>
<sequence>MMIRDFFLGFIKIHILHHASKEPIYGAFLIEELAHHGYEISPGTIYPTLHSMEKSGYLHKEERLVHGKIRKYYVITDQGRVALKEAREKMKELVREVL</sequence>
<feature type="domain" description="Transcription regulator PadR N-terminal" evidence="1">
    <location>
        <begin position="15"/>
        <end position="85"/>
    </location>
</feature>
<gene>
    <name evidence="2" type="ORF">skT53_06490</name>
</gene>
<dbReference type="InterPro" id="IPR052509">
    <property type="entry name" value="Metal_resp_DNA-bind_regulator"/>
</dbReference>
<reference evidence="2 3" key="1">
    <citation type="submission" date="2020-08" db="EMBL/GenBank/DDBJ databases">
        <title>Complete Genome Sequence of Effusibacillus dendaii Strain skT53, Isolated from Farmland soil.</title>
        <authorList>
            <person name="Konishi T."/>
            <person name="Kawasaki H."/>
        </authorList>
    </citation>
    <scope>NUCLEOTIDE SEQUENCE [LARGE SCALE GENOMIC DNA]</scope>
    <source>
        <strain evidence="3">skT53</strain>
    </source>
</reference>
<protein>
    <submittedName>
        <fullName evidence="2">PadR family transcriptional regulator</fullName>
    </submittedName>
</protein>
<dbReference type="InterPro" id="IPR036388">
    <property type="entry name" value="WH-like_DNA-bd_sf"/>
</dbReference>
<name>A0A7I8D6A9_9BACL</name>
<dbReference type="AlphaFoldDB" id="A0A7I8D6A9"/>
<dbReference type="Gene3D" id="1.10.10.10">
    <property type="entry name" value="Winged helix-like DNA-binding domain superfamily/Winged helix DNA-binding domain"/>
    <property type="match status" value="1"/>
</dbReference>
<dbReference type="InterPro" id="IPR005149">
    <property type="entry name" value="Tscrpt_reg_PadR_N"/>
</dbReference>
<dbReference type="EMBL" id="AP023366">
    <property type="protein sequence ID" value="BCJ85664.1"/>
    <property type="molecule type" value="Genomic_DNA"/>
</dbReference>
<organism evidence="2 3">
    <name type="scientific">Effusibacillus dendaii</name>
    <dbReference type="NCBI Taxonomy" id="2743772"/>
    <lineage>
        <taxon>Bacteria</taxon>
        <taxon>Bacillati</taxon>
        <taxon>Bacillota</taxon>
        <taxon>Bacilli</taxon>
        <taxon>Bacillales</taxon>
        <taxon>Alicyclobacillaceae</taxon>
        <taxon>Effusibacillus</taxon>
    </lineage>
</organism>
<evidence type="ECO:0000313" key="2">
    <source>
        <dbReference type="EMBL" id="BCJ85664.1"/>
    </source>
</evidence>
<dbReference type="RefSeq" id="WP_226375319.1">
    <property type="nucleotide sequence ID" value="NZ_AP023366.1"/>
</dbReference>
<dbReference type="Proteomes" id="UP000593802">
    <property type="component" value="Chromosome"/>
</dbReference>
<dbReference type="InterPro" id="IPR036390">
    <property type="entry name" value="WH_DNA-bd_sf"/>
</dbReference>
<evidence type="ECO:0000259" key="1">
    <source>
        <dbReference type="Pfam" id="PF03551"/>
    </source>
</evidence>